<accession>A0A1G8I541</accession>
<gene>
    <name evidence="2" type="ORF">SAMN05421804_101773</name>
</gene>
<evidence type="ECO:0000313" key="2">
    <source>
        <dbReference type="EMBL" id="SDI14013.1"/>
    </source>
</evidence>
<dbReference type="InterPro" id="IPR036249">
    <property type="entry name" value="Thioredoxin-like_sf"/>
</dbReference>
<dbReference type="Pfam" id="PF03190">
    <property type="entry name" value="Thioredox_DsbH"/>
    <property type="match status" value="1"/>
</dbReference>
<dbReference type="PANTHER" id="PTHR42899:SF1">
    <property type="entry name" value="SPERMATOGENESIS-ASSOCIATED PROTEIN 20"/>
    <property type="match status" value="1"/>
</dbReference>
<dbReference type="AlphaFoldDB" id="A0A1G8I541"/>
<protein>
    <recommendedName>
        <fullName evidence="1">Spermatogenesis-associated protein 20-like TRX domain-containing protein</fullName>
    </recommendedName>
</protein>
<evidence type="ECO:0000313" key="3">
    <source>
        <dbReference type="Proteomes" id="UP000183255"/>
    </source>
</evidence>
<name>A0A1G8I541_9CLOT</name>
<proteinExistence type="predicted"/>
<dbReference type="Gene3D" id="3.40.30.10">
    <property type="entry name" value="Glutaredoxin"/>
    <property type="match status" value="1"/>
</dbReference>
<evidence type="ECO:0000259" key="1">
    <source>
        <dbReference type="Pfam" id="PF03190"/>
    </source>
</evidence>
<organism evidence="2 3">
    <name type="scientific">Proteiniclasticum ruminis</name>
    <dbReference type="NCBI Taxonomy" id="398199"/>
    <lineage>
        <taxon>Bacteria</taxon>
        <taxon>Bacillati</taxon>
        <taxon>Bacillota</taxon>
        <taxon>Clostridia</taxon>
        <taxon>Eubacteriales</taxon>
        <taxon>Clostridiaceae</taxon>
        <taxon>Proteiniclasticum</taxon>
    </lineage>
</organism>
<dbReference type="InterPro" id="IPR024705">
    <property type="entry name" value="Ssp411"/>
</dbReference>
<dbReference type="EMBL" id="FNDZ01000001">
    <property type="protein sequence ID" value="SDI14013.1"/>
    <property type="molecule type" value="Genomic_DNA"/>
</dbReference>
<reference evidence="2 3" key="1">
    <citation type="submission" date="2016-10" db="EMBL/GenBank/DDBJ databases">
        <authorList>
            <person name="de Groot N.N."/>
        </authorList>
    </citation>
    <scope>NUCLEOTIDE SEQUENCE [LARGE SCALE GENOMIC DNA]</scope>
    <source>
        <strain evidence="2 3">CGMCC 1.5058</strain>
    </source>
</reference>
<feature type="domain" description="Spermatogenesis-associated protein 20-like TRX" evidence="1">
    <location>
        <begin position="7"/>
        <end position="53"/>
    </location>
</feature>
<dbReference type="PANTHER" id="PTHR42899">
    <property type="entry name" value="SPERMATOGENESIS-ASSOCIATED PROTEIN 20"/>
    <property type="match status" value="1"/>
</dbReference>
<dbReference type="SUPFAM" id="SSF52833">
    <property type="entry name" value="Thioredoxin-like"/>
    <property type="match status" value="1"/>
</dbReference>
<sequence>MNTDVKPNRLILEKSPYLVEHAYNPVDWYPWGVEAFIKARNEDKPIFLSIGYS</sequence>
<dbReference type="Proteomes" id="UP000183255">
    <property type="component" value="Unassembled WGS sequence"/>
</dbReference>
<dbReference type="InterPro" id="IPR004879">
    <property type="entry name" value="Ssp411-like_TRX"/>
</dbReference>